<dbReference type="EMBL" id="CP001848">
    <property type="protein sequence ID" value="ADB16650.1"/>
    <property type="molecule type" value="Genomic_DNA"/>
</dbReference>
<dbReference type="STRING" id="530564.Psta_1976"/>
<proteinExistence type="predicted"/>
<dbReference type="SMART" id="SM00028">
    <property type="entry name" value="TPR"/>
    <property type="match status" value="2"/>
</dbReference>
<keyword evidence="3" id="KW-1185">Reference proteome</keyword>
<protein>
    <submittedName>
        <fullName evidence="2">Tetratricopeptide domain protein</fullName>
    </submittedName>
</protein>
<dbReference type="SUPFAM" id="SSF48452">
    <property type="entry name" value="TPR-like"/>
    <property type="match status" value="1"/>
</dbReference>
<dbReference type="Proteomes" id="UP000001887">
    <property type="component" value="Chromosome"/>
</dbReference>
<dbReference type="KEGG" id="psl:Psta_1976"/>
<dbReference type="PROSITE" id="PS50005">
    <property type="entry name" value="TPR"/>
    <property type="match status" value="1"/>
</dbReference>
<organism evidence="2 3">
    <name type="scientific">Pirellula staleyi (strain ATCC 27377 / DSM 6068 / ICPB 4128)</name>
    <name type="common">Pirella staleyi</name>
    <dbReference type="NCBI Taxonomy" id="530564"/>
    <lineage>
        <taxon>Bacteria</taxon>
        <taxon>Pseudomonadati</taxon>
        <taxon>Planctomycetota</taxon>
        <taxon>Planctomycetia</taxon>
        <taxon>Pirellulales</taxon>
        <taxon>Pirellulaceae</taxon>
        <taxon>Pirellula</taxon>
    </lineage>
</organism>
<reference evidence="2 3" key="1">
    <citation type="journal article" date="2009" name="Stand. Genomic Sci.">
        <title>Complete genome sequence of Pirellula staleyi type strain (ATCC 27377).</title>
        <authorList>
            <person name="Clum A."/>
            <person name="Tindall B.J."/>
            <person name="Sikorski J."/>
            <person name="Ivanova N."/>
            <person name="Mavrommatis K."/>
            <person name="Lucas S."/>
            <person name="Glavina del Rio T."/>
            <person name="Nolan M."/>
            <person name="Chen F."/>
            <person name="Tice H."/>
            <person name="Pitluck S."/>
            <person name="Cheng J.F."/>
            <person name="Chertkov O."/>
            <person name="Brettin T."/>
            <person name="Han C."/>
            <person name="Detter J.C."/>
            <person name="Kuske C."/>
            <person name="Bruce D."/>
            <person name="Goodwin L."/>
            <person name="Ovchinikova G."/>
            <person name="Pati A."/>
            <person name="Mikhailova N."/>
            <person name="Chen A."/>
            <person name="Palaniappan K."/>
            <person name="Land M."/>
            <person name="Hauser L."/>
            <person name="Chang Y.J."/>
            <person name="Jeffries C.D."/>
            <person name="Chain P."/>
            <person name="Rohde M."/>
            <person name="Goker M."/>
            <person name="Bristow J."/>
            <person name="Eisen J.A."/>
            <person name="Markowitz V."/>
            <person name="Hugenholtz P."/>
            <person name="Kyrpides N.C."/>
            <person name="Klenk H.P."/>
            <person name="Lapidus A."/>
        </authorList>
    </citation>
    <scope>NUCLEOTIDE SEQUENCE [LARGE SCALE GENOMIC DNA]</scope>
    <source>
        <strain evidence="3">ATCC 27377 / DSM 6068 / ICPB 4128</strain>
    </source>
</reference>
<dbReference type="InterPro" id="IPR019734">
    <property type="entry name" value="TPR_rpt"/>
</dbReference>
<feature type="repeat" description="TPR" evidence="1">
    <location>
        <begin position="38"/>
        <end position="71"/>
    </location>
</feature>
<sequence length="112" mass="12767">MATLVETFKAAEAFKREGKILEAIDKYKELLAQDDSHVLSHLTLAVLYGKVGQHELAVKHGERACELEPTDKFNFTALSTTYQKAFEATQDRAFIFKAEEAKTRANTMEWQR</sequence>
<evidence type="ECO:0000313" key="2">
    <source>
        <dbReference type="EMBL" id="ADB16650.1"/>
    </source>
</evidence>
<name>D2R0Q2_PIRSD</name>
<dbReference type="eggNOG" id="COG3063">
    <property type="taxonomic scope" value="Bacteria"/>
</dbReference>
<gene>
    <name evidence="2" type="ordered locus">Psta_1976</name>
</gene>
<keyword evidence="1" id="KW-0802">TPR repeat</keyword>
<dbReference type="Gene3D" id="1.25.40.10">
    <property type="entry name" value="Tetratricopeptide repeat domain"/>
    <property type="match status" value="1"/>
</dbReference>
<evidence type="ECO:0000256" key="1">
    <source>
        <dbReference type="PROSITE-ProRule" id="PRU00339"/>
    </source>
</evidence>
<accession>D2R0Q2</accession>
<dbReference type="HOGENOM" id="CLU_175451_0_0_0"/>
<dbReference type="InterPro" id="IPR011990">
    <property type="entry name" value="TPR-like_helical_dom_sf"/>
</dbReference>
<dbReference type="OrthoDB" id="281483at2"/>
<evidence type="ECO:0000313" key="3">
    <source>
        <dbReference type="Proteomes" id="UP000001887"/>
    </source>
</evidence>
<dbReference type="AlphaFoldDB" id="D2R0Q2"/>